<dbReference type="CDD" id="cd06558">
    <property type="entry name" value="crotonase-like"/>
    <property type="match status" value="1"/>
</dbReference>
<dbReference type="InterPro" id="IPR029045">
    <property type="entry name" value="ClpP/crotonase-like_dom_sf"/>
</dbReference>
<dbReference type="PANTHER" id="PTHR11941:SF54">
    <property type="entry name" value="ENOYL-COA HYDRATASE, MITOCHONDRIAL"/>
    <property type="match status" value="1"/>
</dbReference>
<dbReference type="Proteomes" id="UP001500962">
    <property type="component" value="Unassembled WGS sequence"/>
</dbReference>
<evidence type="ECO:0000256" key="3">
    <source>
        <dbReference type="RuleBase" id="RU003707"/>
    </source>
</evidence>
<sequence length="266" mass="28852">MSEHTYTSIRVERESDTLGHIVLDRPEEMNTFSPAMAEELTDALSELEDDDSTRAIVITGEGRAFSAGADVGDGMDDGGDDPTRSGVESSRHGQSVFGQFRESPLPVIAAVDGFALGAGMELTMCADLRVASESAEFGLPEHNLGLLPGWGGSARLQQLVGESTAKYIIFTADRFSAERMQEWQYVHEIYPDDEFDERAIDFAQSIAEGPPIAQRYTKRAIHAAAESIDAGLEVEASSLGHLLDTDDLAEGMAAFSEQREPEFEGK</sequence>
<dbReference type="PANTHER" id="PTHR11941">
    <property type="entry name" value="ENOYL-COA HYDRATASE-RELATED"/>
    <property type="match status" value="1"/>
</dbReference>
<evidence type="ECO:0000256" key="1">
    <source>
        <dbReference type="ARBA" id="ARBA00005254"/>
    </source>
</evidence>
<dbReference type="Gene3D" id="1.10.12.10">
    <property type="entry name" value="Lyase 2-enoyl-coa Hydratase, Chain A, domain 2"/>
    <property type="match status" value="1"/>
</dbReference>
<dbReference type="GO" id="GO:0016829">
    <property type="term" value="F:lyase activity"/>
    <property type="evidence" value="ECO:0007669"/>
    <property type="project" value="UniProtKB-KW"/>
</dbReference>
<evidence type="ECO:0000313" key="5">
    <source>
        <dbReference type="EMBL" id="GAA0449539.1"/>
    </source>
</evidence>
<evidence type="ECO:0000313" key="8">
    <source>
        <dbReference type="Proteomes" id="UP001500962"/>
    </source>
</evidence>
<dbReference type="InterPro" id="IPR018376">
    <property type="entry name" value="Enoyl-CoA_hyd/isom_CS"/>
</dbReference>
<accession>A0AAV3SBT9</accession>
<dbReference type="RefSeq" id="WP_004055132.1">
    <property type="nucleotide sequence ID" value="NZ_BAAADN010000002.1"/>
</dbReference>
<proteinExistence type="inferred from homology"/>
<comment type="similarity">
    <text evidence="1 3">Belongs to the enoyl-CoA hydratase/isomerase family.</text>
</comment>
<dbReference type="GeneID" id="71762186"/>
<dbReference type="InterPro" id="IPR014748">
    <property type="entry name" value="Enoyl-CoA_hydra_C"/>
</dbReference>
<dbReference type="Proteomes" id="UP000830542">
    <property type="component" value="Chromosome"/>
</dbReference>
<evidence type="ECO:0000256" key="4">
    <source>
        <dbReference type="SAM" id="MobiDB-lite"/>
    </source>
</evidence>
<name>A0AAV3SBT9_HALDO</name>
<reference evidence="6" key="2">
    <citation type="submission" date="2022-04" db="EMBL/GenBank/DDBJ databases">
        <title>Sequencing and genomic assembly of Halococcus dombrowskii.</title>
        <authorList>
            <person name="Lim S.W."/>
            <person name="MacLea K.S."/>
        </authorList>
    </citation>
    <scope>NUCLEOTIDE SEQUENCE</scope>
    <source>
        <strain evidence="6">H4</strain>
    </source>
</reference>
<feature type="region of interest" description="Disordered" evidence="4">
    <location>
        <begin position="67"/>
        <end position="91"/>
    </location>
</feature>
<keyword evidence="7" id="KW-1185">Reference proteome</keyword>
<dbReference type="Pfam" id="PF00378">
    <property type="entry name" value="ECH_1"/>
    <property type="match status" value="1"/>
</dbReference>
<dbReference type="PROSITE" id="PS00166">
    <property type="entry name" value="ENOYL_COA_HYDRATASE"/>
    <property type="match status" value="1"/>
</dbReference>
<evidence type="ECO:0000313" key="6">
    <source>
        <dbReference type="EMBL" id="UOO94306.1"/>
    </source>
</evidence>
<dbReference type="SUPFAM" id="SSF52096">
    <property type="entry name" value="ClpP/crotonase"/>
    <property type="match status" value="1"/>
</dbReference>
<dbReference type="AlphaFoldDB" id="A0AAV3SBT9"/>
<dbReference type="EMBL" id="BAAADN010000002">
    <property type="protein sequence ID" value="GAA0449539.1"/>
    <property type="molecule type" value="Genomic_DNA"/>
</dbReference>
<dbReference type="GO" id="GO:0006635">
    <property type="term" value="P:fatty acid beta-oxidation"/>
    <property type="evidence" value="ECO:0007669"/>
    <property type="project" value="TreeGrafter"/>
</dbReference>
<dbReference type="Gene3D" id="3.90.226.10">
    <property type="entry name" value="2-enoyl-CoA Hydratase, Chain A, domain 1"/>
    <property type="match status" value="1"/>
</dbReference>
<gene>
    <name evidence="5" type="ORF">GCM10008985_01180</name>
    <name evidence="6" type="ORF">MUK72_10020</name>
</gene>
<keyword evidence="2" id="KW-0456">Lyase</keyword>
<dbReference type="EMBL" id="CP095005">
    <property type="protein sequence ID" value="UOO94306.1"/>
    <property type="molecule type" value="Genomic_DNA"/>
</dbReference>
<protein>
    <submittedName>
        <fullName evidence="6">Enoyl-CoA hydratase-related protein</fullName>
    </submittedName>
</protein>
<reference evidence="5" key="1">
    <citation type="journal article" date="2014" name="Int. J. Syst. Evol. Microbiol.">
        <title>Complete genome sequence of Corynebacterium casei LMG S-19264T (=DSM 44701T), isolated from a smear-ripened cheese.</title>
        <authorList>
            <consortium name="US DOE Joint Genome Institute (JGI-PGF)"/>
            <person name="Walter F."/>
            <person name="Albersmeier A."/>
            <person name="Kalinowski J."/>
            <person name="Ruckert C."/>
        </authorList>
    </citation>
    <scope>NUCLEOTIDE SEQUENCE</scope>
    <source>
        <strain evidence="5">JCM 12289</strain>
    </source>
</reference>
<organism evidence="5 8">
    <name type="scientific">Halococcus dombrowskii</name>
    <dbReference type="NCBI Taxonomy" id="179637"/>
    <lineage>
        <taxon>Archaea</taxon>
        <taxon>Methanobacteriati</taxon>
        <taxon>Methanobacteriota</taxon>
        <taxon>Stenosarchaea group</taxon>
        <taxon>Halobacteria</taxon>
        <taxon>Halobacteriales</taxon>
        <taxon>Halococcaceae</taxon>
        <taxon>Halococcus</taxon>
    </lineage>
</organism>
<dbReference type="InterPro" id="IPR001753">
    <property type="entry name" value="Enoyl-CoA_hydra/iso"/>
</dbReference>
<evidence type="ECO:0000256" key="2">
    <source>
        <dbReference type="ARBA" id="ARBA00023239"/>
    </source>
</evidence>
<reference evidence="5" key="3">
    <citation type="submission" date="2023-12" db="EMBL/GenBank/DDBJ databases">
        <authorList>
            <person name="Sun Q."/>
            <person name="Inoue M."/>
        </authorList>
    </citation>
    <scope>NUCLEOTIDE SEQUENCE</scope>
    <source>
        <strain evidence="5">JCM 12289</strain>
    </source>
</reference>
<dbReference type="KEGG" id="hdo:MUK72_10020"/>
<evidence type="ECO:0000313" key="7">
    <source>
        <dbReference type="Proteomes" id="UP000830542"/>
    </source>
</evidence>